<comment type="caution">
    <text evidence="3">The sequence shown here is derived from an EMBL/GenBank/DDBJ whole genome shotgun (WGS) entry which is preliminary data.</text>
</comment>
<feature type="region of interest" description="Disordered" evidence="1">
    <location>
        <begin position="81"/>
        <end position="126"/>
    </location>
</feature>
<dbReference type="Proteomes" id="UP000639643">
    <property type="component" value="Unassembled WGS sequence"/>
</dbReference>
<proteinExistence type="predicted"/>
<reference evidence="3" key="1">
    <citation type="journal article" date="2020" name="Phytopathology">
        <title>Genome Sequence Resources of Colletotrichum truncatum, C. plurivorum, C. musicola, and C. sojae: Four Species Pathogenic to Soybean (Glycine max).</title>
        <authorList>
            <person name="Rogerio F."/>
            <person name="Boufleur T.R."/>
            <person name="Ciampi-Guillardi M."/>
            <person name="Sukno S.A."/>
            <person name="Thon M.R."/>
            <person name="Massola Junior N.S."/>
            <person name="Baroncelli R."/>
        </authorList>
    </citation>
    <scope>NUCLEOTIDE SEQUENCE</scope>
    <source>
        <strain evidence="3">LFN0074</strain>
    </source>
</reference>
<sequence length="580" mass="63757">MADYKASYAGIESLMLPKKPPHGGLPQPSDPWGYCTICDLYRDHTLADVIEILREEHIFIVSKRQLVYRLNNWGIKKYNNTGEEPLEAGSDEQSEDEDGSFADDLKDDHGNVGNVTPPEAVADTVIPSNDHGSAGWPVRKANALLAMCFNGYSWGIFNNNNANVFGLNLWNMIALARAAETLEQCEFTLQVMESQLLLNRSSIEVLYLSLLILLVRDTKKDALKILGFDPPHGTEADTLKEDDLGEAISERLHELGDFLIKSDGSVDMTAHLLLDNLNSKHQNLLPSSENKNLVLSMLRDFNKWSGTGRPIEACKPIQVLTKCLVWCQQQLQHVCKNTGRITRLDLPVMAGLHQEVWKNHVELFGTLWATLEMEHSSAGGQWPEWARQSVETFNVSHAEVLACVCGMITYSPSRTFPAGGQAFGAPGSSWFANACTAAGQIAQLPALEMWTKFRRRFVQFNESTSEETDTGENRDFKTAVVKSFLAFIDETLGVMNDAVVGGGAGDMGSGGGLGGNGMGDENGPSQDMFSQVDDECMEFVLNETIQSQKGWADMMPPRAPQGAIFPLGTTFASSSLQPRA</sequence>
<feature type="domain" description="Clr5" evidence="2">
    <location>
        <begin position="36"/>
        <end position="77"/>
    </location>
</feature>
<evidence type="ECO:0000313" key="3">
    <source>
        <dbReference type="EMBL" id="KAF6833436.1"/>
    </source>
</evidence>
<dbReference type="AlphaFoldDB" id="A0A8H6KLT0"/>
<protein>
    <recommendedName>
        <fullName evidence="2">Clr5 domain-containing protein</fullName>
    </recommendedName>
</protein>
<dbReference type="Pfam" id="PF14420">
    <property type="entry name" value="Clr5"/>
    <property type="match status" value="1"/>
</dbReference>
<gene>
    <name evidence="3" type="ORF">CMUS01_06551</name>
</gene>
<dbReference type="EMBL" id="WIGM01000216">
    <property type="protein sequence ID" value="KAF6833436.1"/>
    <property type="molecule type" value="Genomic_DNA"/>
</dbReference>
<evidence type="ECO:0000313" key="4">
    <source>
        <dbReference type="Proteomes" id="UP000639643"/>
    </source>
</evidence>
<organism evidence="3 4">
    <name type="scientific">Colletotrichum musicola</name>
    <dbReference type="NCBI Taxonomy" id="2175873"/>
    <lineage>
        <taxon>Eukaryota</taxon>
        <taxon>Fungi</taxon>
        <taxon>Dikarya</taxon>
        <taxon>Ascomycota</taxon>
        <taxon>Pezizomycotina</taxon>
        <taxon>Sordariomycetes</taxon>
        <taxon>Hypocreomycetidae</taxon>
        <taxon>Glomerellales</taxon>
        <taxon>Glomerellaceae</taxon>
        <taxon>Colletotrichum</taxon>
        <taxon>Colletotrichum orchidearum species complex</taxon>
    </lineage>
</organism>
<dbReference type="OrthoDB" id="5083163at2759"/>
<evidence type="ECO:0000259" key="2">
    <source>
        <dbReference type="Pfam" id="PF14420"/>
    </source>
</evidence>
<evidence type="ECO:0000256" key="1">
    <source>
        <dbReference type="SAM" id="MobiDB-lite"/>
    </source>
</evidence>
<dbReference type="InterPro" id="IPR025676">
    <property type="entry name" value="Clr5_dom"/>
</dbReference>
<keyword evidence="4" id="KW-1185">Reference proteome</keyword>
<name>A0A8H6KLT0_9PEZI</name>
<feature type="compositionally biased region" description="Acidic residues" evidence="1">
    <location>
        <begin position="84"/>
        <end position="101"/>
    </location>
</feature>
<accession>A0A8H6KLT0</accession>